<dbReference type="GO" id="GO:0005524">
    <property type="term" value="F:ATP binding"/>
    <property type="evidence" value="ECO:0007669"/>
    <property type="project" value="UniProtKB-KW"/>
</dbReference>
<name>A0A1U7NI76_9FIRM</name>
<dbReference type="PANTHER" id="PTHR43686:SF1">
    <property type="entry name" value="AMINOTRAN_5 DOMAIN-CONTAINING PROTEIN"/>
    <property type="match status" value="1"/>
</dbReference>
<evidence type="ECO:0000256" key="2">
    <source>
        <dbReference type="PIRSR" id="PIRSR004976-51"/>
    </source>
</evidence>
<comment type="caution">
    <text evidence="4">The sequence shown here is derived from an EMBL/GenBank/DDBJ whole genome shotgun (WGS) entry which is preliminary data.</text>
</comment>
<keyword evidence="1" id="KW-0808">Transferase</keyword>
<reference evidence="4 5" key="1">
    <citation type="submission" date="2016-11" db="EMBL/GenBank/DDBJ databases">
        <title>Description of two novel members of the family Erysipelotrichaceae: Ileibacterium lipovorans gen. nov., sp. nov. and Dubosiella newyorkensis, gen. nov., sp. nov.</title>
        <authorList>
            <person name="Cox L.M."/>
            <person name="Sohn J."/>
            <person name="Tyrrell K.L."/>
            <person name="Citron D.M."/>
            <person name="Lawson P.A."/>
            <person name="Patel N.B."/>
            <person name="Iizumi T."/>
            <person name="Perez-Perez G.I."/>
            <person name="Goldstein E.J."/>
            <person name="Blaser M.J."/>
        </authorList>
    </citation>
    <scope>NUCLEOTIDE SEQUENCE [LARGE SCALE GENOMIC DNA]</scope>
    <source>
        <strain evidence="4 5">NYU-BL-A3</strain>
    </source>
</reference>
<dbReference type="InterPro" id="IPR035107">
    <property type="entry name" value="tRNA_thiolation_TtcA_Ctu1"/>
</dbReference>
<dbReference type="PANTHER" id="PTHR43686">
    <property type="entry name" value="SULFURTRANSFERASE-RELATED"/>
    <property type="match status" value="1"/>
</dbReference>
<dbReference type="Gene3D" id="3.40.50.620">
    <property type="entry name" value="HUPs"/>
    <property type="match status" value="1"/>
</dbReference>
<evidence type="ECO:0000313" key="5">
    <source>
        <dbReference type="Proteomes" id="UP000186341"/>
    </source>
</evidence>
<feature type="binding site" evidence="2">
    <location>
        <position position="140"/>
    </location>
    <ligand>
        <name>ATP</name>
        <dbReference type="ChEBI" id="CHEBI:30616"/>
    </ligand>
</feature>
<dbReference type="InterPro" id="IPR014729">
    <property type="entry name" value="Rossmann-like_a/b/a_fold"/>
</dbReference>
<dbReference type="RefSeq" id="WP_075818071.1">
    <property type="nucleotide sequence ID" value="NZ_CAOUMU010000035.1"/>
</dbReference>
<dbReference type="Proteomes" id="UP000186341">
    <property type="component" value="Unassembled WGS sequence"/>
</dbReference>
<evidence type="ECO:0000313" key="4">
    <source>
        <dbReference type="EMBL" id="OLU41962.1"/>
    </source>
</evidence>
<gene>
    <name evidence="4" type="ORF">BO222_02430</name>
</gene>
<proteinExistence type="predicted"/>
<dbReference type="OrthoDB" id="9801054at2"/>
<dbReference type="GeneID" id="82202094"/>
<dbReference type="Pfam" id="PF01171">
    <property type="entry name" value="ATP_bind_3"/>
    <property type="match status" value="1"/>
</dbReference>
<dbReference type="AlphaFoldDB" id="A0A1U7NI76"/>
<evidence type="ECO:0000256" key="1">
    <source>
        <dbReference type="ARBA" id="ARBA00022679"/>
    </source>
</evidence>
<dbReference type="GO" id="GO:0008033">
    <property type="term" value="P:tRNA processing"/>
    <property type="evidence" value="ECO:0007669"/>
    <property type="project" value="InterPro"/>
</dbReference>
<feature type="binding site" evidence="2">
    <location>
        <position position="61"/>
    </location>
    <ligand>
        <name>ATP</name>
        <dbReference type="ChEBI" id="CHEBI:30616"/>
    </ligand>
</feature>
<feature type="binding site" evidence="2">
    <location>
        <position position="135"/>
    </location>
    <ligand>
        <name>ATP</name>
        <dbReference type="ChEBI" id="CHEBI:30616"/>
    </ligand>
</feature>
<accession>A0A1U7NI76</accession>
<feature type="domain" description="tRNA(Ile)-lysidine/2-thiocytidine synthase N-terminal" evidence="3">
    <location>
        <begin position="25"/>
        <end position="193"/>
    </location>
</feature>
<keyword evidence="5" id="KW-1185">Reference proteome</keyword>
<dbReference type="SUPFAM" id="SSF52402">
    <property type="entry name" value="Adenine nucleotide alpha hydrolases-like"/>
    <property type="match status" value="1"/>
</dbReference>
<sequence>MKLQNILRQIRRADQEYHLIEDGDKIAVALSGGKDSMLLFLALSQYQKFKNKNFELYGIHVDVGFEDFDHEAMTEFAKKHVLNLHIAKTDIFRILQMDKNRSNSGKIQCSLCSTLKKGVLFEKAKKLGCKKVAFGHHGDDAIETLFLNMIHGSKVSIFSPKQYMSRMDMYALRPMIYLKEQEIIDTCKENEIPSVRRVCPNDGFTERQEIKEFLQTLYRKYPMAQDNFLTSLSNCDQVSLWSPDRKKR</sequence>
<dbReference type="GO" id="GO:0016740">
    <property type="term" value="F:transferase activity"/>
    <property type="evidence" value="ECO:0007669"/>
    <property type="project" value="UniProtKB-KW"/>
</dbReference>
<dbReference type="EMBL" id="MPJW01000070">
    <property type="protein sequence ID" value="OLU41962.1"/>
    <property type="molecule type" value="Genomic_DNA"/>
</dbReference>
<keyword evidence="2" id="KW-0067">ATP-binding</keyword>
<keyword evidence="2" id="KW-0547">Nucleotide-binding</keyword>
<dbReference type="CDD" id="cd24138">
    <property type="entry name" value="TtcA-like"/>
    <property type="match status" value="1"/>
</dbReference>
<protein>
    <recommendedName>
        <fullName evidence="3">tRNA(Ile)-lysidine/2-thiocytidine synthase N-terminal domain-containing protein</fullName>
    </recommendedName>
</protein>
<dbReference type="PIRSF" id="PIRSF004976">
    <property type="entry name" value="ATPase_YdaO"/>
    <property type="match status" value="1"/>
</dbReference>
<organism evidence="4 5">
    <name type="scientific">Ileibacterium valens</name>
    <dbReference type="NCBI Taxonomy" id="1862668"/>
    <lineage>
        <taxon>Bacteria</taxon>
        <taxon>Bacillati</taxon>
        <taxon>Bacillota</taxon>
        <taxon>Erysipelotrichia</taxon>
        <taxon>Erysipelotrichales</taxon>
        <taxon>Erysipelotrichaceae</taxon>
        <taxon>Ileibacterium</taxon>
    </lineage>
</organism>
<evidence type="ECO:0000259" key="3">
    <source>
        <dbReference type="Pfam" id="PF01171"/>
    </source>
</evidence>
<dbReference type="InterPro" id="IPR011063">
    <property type="entry name" value="TilS/TtcA_N"/>
</dbReference>
<feature type="binding site" evidence="2">
    <location>
        <begin position="29"/>
        <end position="31"/>
    </location>
    <ligand>
        <name>ATP</name>
        <dbReference type="ChEBI" id="CHEBI:30616"/>
    </ligand>
</feature>
<feature type="binding site" evidence="2">
    <location>
        <position position="35"/>
    </location>
    <ligand>
        <name>ATP</name>
        <dbReference type="ChEBI" id="CHEBI:30616"/>
    </ligand>
</feature>